<keyword evidence="2" id="KW-0472">Membrane</keyword>
<gene>
    <name evidence="5" type="ORF">GCM10009727_50640</name>
</gene>
<feature type="domain" description="DUF4190" evidence="3">
    <location>
        <begin position="49"/>
        <end position="102"/>
    </location>
</feature>
<feature type="domain" description="Septum formation-related" evidence="4">
    <location>
        <begin position="120"/>
        <end position="240"/>
    </location>
</feature>
<feature type="compositionally biased region" description="Low complexity" evidence="1">
    <location>
        <begin position="113"/>
        <end position="122"/>
    </location>
</feature>
<keyword evidence="6" id="KW-1185">Reference proteome</keyword>
<evidence type="ECO:0000313" key="5">
    <source>
        <dbReference type="EMBL" id="GAA2148031.1"/>
    </source>
</evidence>
<reference evidence="6" key="1">
    <citation type="journal article" date="2019" name="Int. J. Syst. Evol. Microbiol.">
        <title>The Global Catalogue of Microorganisms (GCM) 10K type strain sequencing project: providing services to taxonomists for standard genome sequencing and annotation.</title>
        <authorList>
            <consortium name="The Broad Institute Genomics Platform"/>
            <consortium name="The Broad Institute Genome Sequencing Center for Infectious Disease"/>
            <person name="Wu L."/>
            <person name="Ma J."/>
        </authorList>
    </citation>
    <scope>NUCLEOTIDE SEQUENCE [LARGE SCALE GENOMIC DNA]</scope>
    <source>
        <strain evidence="6">JCM 13850</strain>
    </source>
</reference>
<protein>
    <recommendedName>
        <fullName evidence="7">DUF4190 domain-containing protein</fullName>
    </recommendedName>
</protein>
<dbReference type="Proteomes" id="UP001501020">
    <property type="component" value="Unassembled WGS sequence"/>
</dbReference>
<feature type="transmembrane region" description="Helical" evidence="2">
    <location>
        <begin position="85"/>
        <end position="108"/>
    </location>
</feature>
<organism evidence="5 6">
    <name type="scientific">Actinomadura napierensis</name>
    <dbReference type="NCBI Taxonomy" id="267854"/>
    <lineage>
        <taxon>Bacteria</taxon>
        <taxon>Bacillati</taxon>
        <taxon>Actinomycetota</taxon>
        <taxon>Actinomycetes</taxon>
        <taxon>Streptosporangiales</taxon>
        <taxon>Thermomonosporaceae</taxon>
        <taxon>Actinomadura</taxon>
    </lineage>
</organism>
<dbReference type="InterPro" id="IPR026004">
    <property type="entry name" value="Septum_form"/>
</dbReference>
<evidence type="ECO:0000259" key="3">
    <source>
        <dbReference type="Pfam" id="PF13828"/>
    </source>
</evidence>
<evidence type="ECO:0000256" key="1">
    <source>
        <dbReference type="SAM" id="MobiDB-lite"/>
    </source>
</evidence>
<feature type="transmembrane region" description="Helical" evidence="2">
    <location>
        <begin position="48"/>
        <end position="73"/>
    </location>
</feature>
<feature type="region of interest" description="Disordered" evidence="1">
    <location>
        <begin position="1"/>
        <end position="38"/>
    </location>
</feature>
<evidence type="ECO:0000313" key="6">
    <source>
        <dbReference type="Proteomes" id="UP001501020"/>
    </source>
</evidence>
<dbReference type="EMBL" id="BAAAMR010000048">
    <property type="protein sequence ID" value="GAA2148031.1"/>
    <property type="molecule type" value="Genomic_DNA"/>
</dbReference>
<comment type="caution">
    <text evidence="5">The sequence shown here is derived from an EMBL/GenBank/DDBJ whole genome shotgun (WGS) entry which is preliminary data.</text>
</comment>
<sequence>MAGSLPMSYPPPGPGQPGAGFHDPYPSPPMPVGPGYAAGSPQDKTNGVAIAAFVTGLLGCFGIVGAVLGVISLRQIGERGGKGRGLAVAGIVLSALWIVGPVIGYLMISGSDSSSSASGPDGTPKPKTTRPQKIDAYKMKVGDCINDPVSSGGPSAPPVEVDSVKKVPCTGPHDGEVLAVFNLTQTVMPDDQRMSDLASAGCKLRIQRRLDRDPAAAHLARSFYYPTADSWRDGDRAVTCLGVNAAEGKKLTRRIRG</sequence>
<keyword evidence="2" id="KW-1133">Transmembrane helix</keyword>
<proteinExistence type="predicted"/>
<evidence type="ECO:0000256" key="2">
    <source>
        <dbReference type="SAM" id="Phobius"/>
    </source>
</evidence>
<dbReference type="Pfam" id="PF13845">
    <property type="entry name" value="Septum_form"/>
    <property type="match status" value="1"/>
</dbReference>
<keyword evidence="2" id="KW-0812">Transmembrane</keyword>
<dbReference type="InterPro" id="IPR025241">
    <property type="entry name" value="DUF4190"/>
</dbReference>
<dbReference type="Pfam" id="PF13828">
    <property type="entry name" value="DUF4190"/>
    <property type="match status" value="1"/>
</dbReference>
<accession>A0ABP5LMY9</accession>
<feature type="region of interest" description="Disordered" evidence="1">
    <location>
        <begin position="113"/>
        <end position="133"/>
    </location>
</feature>
<evidence type="ECO:0000259" key="4">
    <source>
        <dbReference type="Pfam" id="PF13845"/>
    </source>
</evidence>
<name>A0ABP5LMY9_9ACTN</name>
<evidence type="ECO:0008006" key="7">
    <source>
        <dbReference type="Google" id="ProtNLM"/>
    </source>
</evidence>